<accession>A0A1B6QIX4</accession>
<dbReference type="InterPro" id="IPR022398">
    <property type="entry name" value="Peptidase_S8_His-AS"/>
</dbReference>
<dbReference type="Gene3D" id="3.30.200.20">
    <property type="entry name" value="Phosphorylase Kinase, domain 1"/>
    <property type="match status" value="1"/>
</dbReference>
<evidence type="ECO:0000313" key="19">
    <source>
        <dbReference type="Proteomes" id="UP000000768"/>
    </source>
</evidence>
<keyword evidence="9 14" id="KW-0378">Hydrolase</keyword>
<dbReference type="Gene3D" id="3.30.70.80">
    <property type="entry name" value="Peptidase S8 propeptide/proteinase inhibitor I9"/>
    <property type="match status" value="1"/>
</dbReference>
<dbReference type="PRINTS" id="PR00723">
    <property type="entry name" value="SUBTILISIN"/>
</dbReference>
<dbReference type="Gene3D" id="2.60.40.2310">
    <property type="match status" value="1"/>
</dbReference>
<dbReference type="SMART" id="SM00220">
    <property type="entry name" value="S_TKc"/>
    <property type="match status" value="1"/>
</dbReference>
<evidence type="ECO:0000256" key="3">
    <source>
        <dbReference type="ARBA" id="ARBA00022525"/>
    </source>
</evidence>
<dbReference type="PROSITE" id="PS00137">
    <property type="entry name" value="SUBTILASE_HIS"/>
    <property type="match status" value="1"/>
</dbReference>
<dbReference type="GO" id="GO:0006508">
    <property type="term" value="P:proteolysis"/>
    <property type="evidence" value="ECO:0007669"/>
    <property type="project" value="UniProtKB-KW"/>
</dbReference>
<dbReference type="CDD" id="cd04852">
    <property type="entry name" value="Peptidases_S8_3"/>
    <property type="match status" value="1"/>
</dbReference>
<gene>
    <name evidence="18" type="ORF">SORBI_3001G141900</name>
</gene>
<dbReference type="GO" id="GO:0004252">
    <property type="term" value="F:serine-type endopeptidase activity"/>
    <property type="evidence" value="ECO:0000318"/>
    <property type="project" value="GO_Central"/>
</dbReference>
<dbReference type="Pfam" id="PF05922">
    <property type="entry name" value="Inhibitor_I9"/>
    <property type="match status" value="1"/>
</dbReference>
<evidence type="ECO:0000256" key="8">
    <source>
        <dbReference type="ARBA" id="ARBA00022777"/>
    </source>
</evidence>
<dbReference type="STRING" id="4558.A0A1B6QIX4"/>
<sequence>MAPSMTSSPLHCLTFSLLLALLARSVAIPPSSSPSRGGRHAHSPQHSSAYIVYADHVAKPSNFTTLEHWYTSTVASLSPAANSTRFLYVYDTVMHGFAAELTVDEARRLSNTPGVTGMFKDKAVHLHTTRSPAFLGLDKDSGIWPDTDFGDGVIIGFVDSGIWPESASFSDIGLTPVRPSWKGRCVDGERFNASMCNNKLVGARTFTAGTGAGTHTEWLPGRNEVHDFQSPRDKDGHGTHVASTAAGSEVPGAKLFEFASGTARGVAPKARVAMYKACGPMGFCTTSGIAAAVDAAVKDGVDILSLSLGSQDHDFYKEPMSIALFGAVRAGVFVACSAGNSGPDTSSLSNVAPWITTVGAATMDRVFPASVTLGNGQVLTGQSLYAVTANRTDFVRLTAVAQRLHTKDLVPDRVMGKIVVCAGDLGGDAALGAAVQNAGGSGLVSVATQDWRMEGLVVQAFTLPAVSLGAREAEKLAAYVRSEPYPVASFRFTCRTVTGERPAPMVSSFSSRGPNHVVREILKPDVIAPGTNILAAWPGESPLTYSEEDEDPRRARFNIQSGTSMSCPHVAGAAALLKHRHPGWTPAMIRSALMTTATELDSHGRPIADNGRRGGAGDGATPFAAGAGLVRPQQALDPGLVYDAAERDYVDFLCTLNYSAAQVRMFVPGFAGCTRTLPGGVGGLNYPSFVADLSNGTDARVLTRTVTKVSEGPETYAVKVVAPRQLVEVAVTPATLEFGGEPYEKRSYTVVFRNKYRTPPNAPGAAAGMMALFGEIVWQNDVHTVRSPVVFMWNRREPAAAAVVRHPTAAAKTGLKRKRIAVGSTEQYEFDETSGGLGAGAFGAVFKARHRATGQTVAMKRHSTADGGHATLLREARFLEDACCGGANPFVVGFHGVVRDPVTWEMCLVMECVATSLHDLLRQRPRRSPPLPEATVRAAMWQLLTGAKKMHDDAHIIHRDIKPQNILVDEGQSTVKICDFGLAVSTDERHPYEPAGTLWYQAPEMLLEKPDYDAKVDVWSLGCVMAELVNNGRPLFQGSHDDGQLCAIFDVLGVPDDSTWPWFSSTPFATEVMPELDMQRYNLLRELFPETKLSTEGFEVLSGLLTSNPDMRLTAAAALEHPWFAKVDGLELAKKEKIVSTLPKPHKRQRLRAVCV</sequence>
<keyword evidence="7 15" id="KW-0547">Nucleotide-binding</keyword>
<reference evidence="19" key="2">
    <citation type="journal article" date="2018" name="Plant J.">
        <title>The Sorghum bicolor reference genome: improved assembly, gene annotations, a transcriptome atlas, and signatures of genome organization.</title>
        <authorList>
            <person name="McCormick R.F."/>
            <person name="Truong S.K."/>
            <person name="Sreedasyam A."/>
            <person name="Jenkins J."/>
            <person name="Shu S."/>
            <person name="Sims D."/>
            <person name="Kennedy M."/>
            <person name="Amirebrahimi M."/>
            <person name="Weers B.D."/>
            <person name="McKinley B."/>
            <person name="Mattison A."/>
            <person name="Morishige D.T."/>
            <person name="Grimwood J."/>
            <person name="Schmutz J."/>
            <person name="Mullet J.E."/>
        </authorList>
    </citation>
    <scope>NUCLEOTIDE SEQUENCE [LARGE SCALE GENOMIC DNA]</scope>
    <source>
        <strain evidence="19">cv. BTx623</strain>
    </source>
</reference>
<dbReference type="AlphaFoldDB" id="A0A1B6QIX4"/>
<evidence type="ECO:0000256" key="5">
    <source>
        <dbReference type="ARBA" id="ARBA00022679"/>
    </source>
</evidence>
<evidence type="ECO:0000313" key="18">
    <source>
        <dbReference type="EMBL" id="KXG37871.1"/>
    </source>
</evidence>
<evidence type="ECO:0000256" key="9">
    <source>
        <dbReference type="ARBA" id="ARBA00022801"/>
    </source>
</evidence>
<feature type="binding site" evidence="15">
    <location>
        <position position="860"/>
    </location>
    <ligand>
        <name>ATP</name>
        <dbReference type="ChEBI" id="CHEBI:30616"/>
    </ligand>
</feature>
<evidence type="ECO:0000256" key="12">
    <source>
        <dbReference type="ARBA" id="ARBA00023180"/>
    </source>
</evidence>
<comment type="subcellular location">
    <subcellularLocation>
        <location evidence="1">Secreted</location>
    </subcellularLocation>
</comment>
<dbReference type="PROSITE" id="PS00108">
    <property type="entry name" value="PROTEIN_KINASE_ST"/>
    <property type="match status" value="1"/>
</dbReference>
<comment type="similarity">
    <text evidence="2 14">Belongs to the peptidase S8 family.</text>
</comment>
<keyword evidence="3" id="KW-0964">Secreted</keyword>
<dbReference type="InterPro" id="IPR017441">
    <property type="entry name" value="Protein_kinase_ATP_BS"/>
</dbReference>
<keyword evidence="8" id="KW-0418">Kinase</keyword>
<dbReference type="InterPro" id="IPR034197">
    <property type="entry name" value="Peptidases_S8_3"/>
</dbReference>
<dbReference type="InterPro" id="IPR045051">
    <property type="entry name" value="SBT"/>
</dbReference>
<keyword evidence="11 15" id="KW-0067">ATP-binding</keyword>
<dbReference type="InterPro" id="IPR023828">
    <property type="entry name" value="Peptidase_S8_Ser-AS"/>
</dbReference>
<keyword evidence="19" id="KW-1185">Reference proteome</keyword>
<protein>
    <recommendedName>
        <fullName evidence="17">Protein kinase domain-containing protein</fullName>
    </recommendedName>
</protein>
<dbReference type="PROSITE" id="PS00138">
    <property type="entry name" value="SUBTILASE_SER"/>
    <property type="match status" value="1"/>
</dbReference>
<dbReference type="Gene3D" id="3.50.30.30">
    <property type="match status" value="1"/>
</dbReference>
<evidence type="ECO:0000256" key="1">
    <source>
        <dbReference type="ARBA" id="ARBA00004613"/>
    </source>
</evidence>
<evidence type="ECO:0000256" key="11">
    <source>
        <dbReference type="ARBA" id="ARBA00022840"/>
    </source>
</evidence>
<dbReference type="InterPro" id="IPR015500">
    <property type="entry name" value="Peptidase_S8_subtilisin-rel"/>
</dbReference>
<dbReference type="GO" id="GO:0005576">
    <property type="term" value="C:extracellular region"/>
    <property type="evidence" value="ECO:0000318"/>
    <property type="project" value="GO_Central"/>
</dbReference>
<dbReference type="FunFam" id="1.10.510.10:FF:000790">
    <property type="entry name" value="Cyclin-dependent kinase G-1"/>
    <property type="match status" value="1"/>
</dbReference>
<organism evidence="18 19">
    <name type="scientific">Sorghum bicolor</name>
    <name type="common">Sorghum</name>
    <name type="synonym">Sorghum vulgare</name>
    <dbReference type="NCBI Taxonomy" id="4558"/>
    <lineage>
        <taxon>Eukaryota</taxon>
        <taxon>Viridiplantae</taxon>
        <taxon>Streptophyta</taxon>
        <taxon>Embryophyta</taxon>
        <taxon>Tracheophyta</taxon>
        <taxon>Spermatophyta</taxon>
        <taxon>Magnoliopsida</taxon>
        <taxon>Liliopsida</taxon>
        <taxon>Poales</taxon>
        <taxon>Poaceae</taxon>
        <taxon>PACMAD clade</taxon>
        <taxon>Panicoideae</taxon>
        <taxon>Andropogonodae</taxon>
        <taxon>Andropogoneae</taxon>
        <taxon>Sorghinae</taxon>
        <taxon>Sorghum</taxon>
    </lineage>
</organism>
<dbReference type="Gramene" id="KXG37871">
    <property type="protein sequence ID" value="KXG37871"/>
    <property type="gene ID" value="SORBI_3001G141900"/>
</dbReference>
<dbReference type="Pfam" id="PF17766">
    <property type="entry name" value="fn3_6"/>
    <property type="match status" value="1"/>
</dbReference>
<dbReference type="InterPro" id="IPR010259">
    <property type="entry name" value="S8pro/Inhibitor_I9"/>
</dbReference>
<dbReference type="InParanoid" id="A0A1B6QIX4"/>
<dbReference type="PROSITE" id="PS51892">
    <property type="entry name" value="SUBTILASE"/>
    <property type="match status" value="1"/>
</dbReference>
<dbReference type="eggNOG" id="ENOG502QPQR">
    <property type="taxonomic scope" value="Eukaryota"/>
</dbReference>
<dbReference type="InterPro" id="IPR008271">
    <property type="entry name" value="Ser/Thr_kinase_AS"/>
</dbReference>
<dbReference type="InterPro" id="IPR000209">
    <property type="entry name" value="Peptidase_S8/S53_dom"/>
</dbReference>
<dbReference type="FunFam" id="3.30.200.20:FF:000691">
    <property type="entry name" value="Cyclin-dependent kinase G-1"/>
    <property type="match status" value="1"/>
</dbReference>
<keyword evidence="5" id="KW-0808">Transferase</keyword>
<reference evidence="18 19" key="1">
    <citation type="journal article" date="2009" name="Nature">
        <title>The Sorghum bicolor genome and the diversification of grasses.</title>
        <authorList>
            <person name="Paterson A.H."/>
            <person name="Bowers J.E."/>
            <person name="Bruggmann R."/>
            <person name="Dubchak I."/>
            <person name="Grimwood J."/>
            <person name="Gundlach H."/>
            <person name="Haberer G."/>
            <person name="Hellsten U."/>
            <person name="Mitros T."/>
            <person name="Poliakov A."/>
            <person name="Schmutz J."/>
            <person name="Spannagl M."/>
            <person name="Tang H."/>
            <person name="Wang X."/>
            <person name="Wicker T."/>
            <person name="Bharti A.K."/>
            <person name="Chapman J."/>
            <person name="Feltus F.A."/>
            <person name="Gowik U."/>
            <person name="Grigoriev I.V."/>
            <person name="Lyons E."/>
            <person name="Maher C.A."/>
            <person name="Martis M."/>
            <person name="Narechania A."/>
            <person name="Otillar R.P."/>
            <person name="Penning B.W."/>
            <person name="Salamov A.A."/>
            <person name="Wang Y."/>
            <person name="Zhang L."/>
            <person name="Carpita N.C."/>
            <person name="Freeling M."/>
            <person name="Gingle A.R."/>
            <person name="Hash C.T."/>
            <person name="Keller B."/>
            <person name="Klein P."/>
            <person name="Kresovich S."/>
            <person name="McCann M.C."/>
            <person name="Ming R."/>
            <person name="Peterson D.G."/>
            <person name="Mehboob-ur-Rahman"/>
            <person name="Ware D."/>
            <person name="Westhoff P."/>
            <person name="Mayer K.F."/>
            <person name="Messing J."/>
            <person name="Rokhsar D.S."/>
        </authorList>
    </citation>
    <scope>NUCLEOTIDE SEQUENCE [LARGE SCALE GENOMIC DNA]</scope>
    <source>
        <strain evidence="19">cv. BTx623</strain>
    </source>
</reference>
<evidence type="ECO:0000256" key="4">
    <source>
        <dbReference type="ARBA" id="ARBA00022670"/>
    </source>
</evidence>
<dbReference type="InterPro" id="IPR011009">
    <property type="entry name" value="Kinase-like_dom_sf"/>
</dbReference>
<dbReference type="FunFam" id="3.40.50.200:FF:000006">
    <property type="entry name" value="Subtilisin-like protease SBT1.5"/>
    <property type="match status" value="1"/>
</dbReference>
<dbReference type="CDD" id="cd02120">
    <property type="entry name" value="PA_subtilisin_like"/>
    <property type="match status" value="1"/>
</dbReference>
<dbReference type="SUPFAM" id="SSF52743">
    <property type="entry name" value="Subtilisin-like"/>
    <property type="match status" value="1"/>
</dbReference>
<dbReference type="Pfam" id="PF00069">
    <property type="entry name" value="Pkinase"/>
    <property type="match status" value="1"/>
</dbReference>
<dbReference type="Gene3D" id="1.10.510.10">
    <property type="entry name" value="Transferase(Phosphotransferase) domain 1"/>
    <property type="match status" value="1"/>
</dbReference>
<dbReference type="Gene3D" id="3.40.50.200">
    <property type="entry name" value="Peptidase S8/S53 domain"/>
    <property type="match status" value="1"/>
</dbReference>
<dbReference type="InterPro" id="IPR036852">
    <property type="entry name" value="Peptidase_S8/S53_dom_sf"/>
</dbReference>
<dbReference type="InterPro" id="IPR041469">
    <property type="entry name" value="Subtilisin-like_FN3"/>
</dbReference>
<dbReference type="PANTHER" id="PTHR10795">
    <property type="entry name" value="PROPROTEIN CONVERTASE SUBTILISIN/KEXIN"/>
    <property type="match status" value="1"/>
</dbReference>
<evidence type="ECO:0000256" key="13">
    <source>
        <dbReference type="PIRSR" id="PIRSR615500-1"/>
    </source>
</evidence>
<dbReference type="EMBL" id="CM000760">
    <property type="protein sequence ID" value="KXG37871.1"/>
    <property type="molecule type" value="Genomic_DNA"/>
</dbReference>
<evidence type="ECO:0000256" key="6">
    <source>
        <dbReference type="ARBA" id="ARBA00022729"/>
    </source>
</evidence>
<dbReference type="InterPro" id="IPR000719">
    <property type="entry name" value="Prot_kinase_dom"/>
</dbReference>
<feature type="chain" id="PRO_5008589706" description="Protein kinase domain-containing protein" evidence="16">
    <location>
        <begin position="28"/>
        <end position="1156"/>
    </location>
</feature>
<dbReference type="OMA" id="YPVASFR"/>
<evidence type="ECO:0000256" key="16">
    <source>
        <dbReference type="SAM" id="SignalP"/>
    </source>
</evidence>
<feature type="active site" description="Charge relay system" evidence="13 14">
    <location>
        <position position="159"/>
    </location>
</feature>
<name>A0A1B6QIX4_SORBI</name>
<evidence type="ECO:0000256" key="10">
    <source>
        <dbReference type="ARBA" id="ARBA00022825"/>
    </source>
</evidence>
<evidence type="ECO:0000259" key="17">
    <source>
        <dbReference type="PROSITE" id="PS50011"/>
    </source>
</evidence>
<evidence type="ECO:0000256" key="14">
    <source>
        <dbReference type="PROSITE-ProRule" id="PRU01240"/>
    </source>
</evidence>
<dbReference type="PROSITE" id="PS50011">
    <property type="entry name" value="PROTEIN_KINASE_DOM"/>
    <property type="match status" value="1"/>
</dbReference>
<dbReference type="Pfam" id="PF00082">
    <property type="entry name" value="Peptidase_S8"/>
    <property type="match status" value="1"/>
</dbReference>
<evidence type="ECO:0000256" key="7">
    <source>
        <dbReference type="ARBA" id="ARBA00022741"/>
    </source>
</evidence>
<feature type="active site" description="Charge relay system" evidence="13 14">
    <location>
        <position position="237"/>
    </location>
</feature>
<keyword evidence="12" id="KW-0325">Glycoprotein</keyword>
<dbReference type="GO" id="GO:0004672">
    <property type="term" value="F:protein kinase activity"/>
    <property type="evidence" value="ECO:0007669"/>
    <property type="project" value="InterPro"/>
</dbReference>
<dbReference type="PROSITE" id="PS00107">
    <property type="entry name" value="PROTEIN_KINASE_ATP"/>
    <property type="match status" value="1"/>
</dbReference>
<feature type="domain" description="Protein kinase" evidence="17">
    <location>
        <begin position="831"/>
        <end position="1124"/>
    </location>
</feature>
<dbReference type="InterPro" id="IPR037045">
    <property type="entry name" value="S8pro/Inhibitor_I9_sf"/>
</dbReference>
<evidence type="ECO:0000256" key="2">
    <source>
        <dbReference type="ARBA" id="ARBA00011073"/>
    </source>
</evidence>
<proteinExistence type="inferred from homology"/>
<feature type="signal peptide" evidence="16">
    <location>
        <begin position="1"/>
        <end position="27"/>
    </location>
</feature>
<dbReference type="FunFam" id="3.30.70.80:FF:000003">
    <property type="entry name" value="Subtilisin-like protease SBT1.9"/>
    <property type="match status" value="1"/>
</dbReference>
<keyword evidence="6 16" id="KW-0732">Signal</keyword>
<dbReference type="SUPFAM" id="SSF56112">
    <property type="entry name" value="Protein kinase-like (PK-like)"/>
    <property type="match status" value="1"/>
</dbReference>
<keyword evidence="10 14" id="KW-0720">Serine protease</keyword>
<feature type="active site" description="Charge relay system" evidence="13 14">
    <location>
        <position position="564"/>
    </location>
</feature>
<keyword evidence="4 14" id="KW-0645">Protease</keyword>
<evidence type="ECO:0000256" key="15">
    <source>
        <dbReference type="PROSITE-ProRule" id="PRU10141"/>
    </source>
</evidence>
<dbReference type="GO" id="GO:0005524">
    <property type="term" value="F:ATP binding"/>
    <property type="evidence" value="ECO:0007669"/>
    <property type="project" value="UniProtKB-UniRule"/>
</dbReference>
<dbReference type="Proteomes" id="UP000000768">
    <property type="component" value="Chromosome 1"/>
</dbReference>